<dbReference type="Gene3D" id="3.40.50.150">
    <property type="entry name" value="Vaccinia Virus protein VP39"/>
    <property type="match status" value="1"/>
</dbReference>
<dbReference type="SUPFAM" id="SSF53335">
    <property type="entry name" value="S-adenosyl-L-methionine-dependent methyltransferases"/>
    <property type="match status" value="1"/>
</dbReference>
<dbReference type="Pfam" id="PF19587">
    <property type="entry name" value="DUF6094"/>
    <property type="match status" value="1"/>
</dbReference>
<protein>
    <submittedName>
        <fullName evidence="2">Class I SAM-dependent methyltransferase</fullName>
    </submittedName>
</protein>
<feature type="domain" description="DUF6094" evidence="1">
    <location>
        <begin position="9"/>
        <end position="203"/>
    </location>
</feature>
<dbReference type="KEGG" id="tun:J9260_06040"/>
<dbReference type="RefSeq" id="WP_210220122.1">
    <property type="nucleotide sequence ID" value="NZ_CP072793.1"/>
</dbReference>
<dbReference type="PRINTS" id="PR00507">
    <property type="entry name" value="N12N6MTFRASE"/>
</dbReference>
<dbReference type="InterPro" id="IPR046076">
    <property type="entry name" value="DUF6094"/>
</dbReference>
<sequence length="375" mass="42154">MAKILVFPRLAQNFIKNGYYPTDDATIARTLSALEAADEGQMRILDPCAGEGVALAECKYHLGKERTVAYGVEYDQERAWHAKTLLDHCLHGDFNGVMTTYGTFGLLWLNPPYGDMVKDHEGNGAHGLFKESRARLEKHFYQRSHGLLQVGGVMVLILPTTSYDKQLSNWVAMHFRDVKVFRAATNQFKQTVLFGVKQKANGNVDTSLRQHLMGIGVGDIVPDELPETWTDTPYYVPAIQEGRRQFKFAAANIDAAQLRQEMANHQSVLQQQFTGLFRQAEAQANRHPLRQMTQWHTALALAAGQVGGVVHSEDGRVYLIKGSTHKEKRTETRIHENIDGSQTEERIDTDVFVPVIRALDFTPNSPSYGDVLMIR</sequence>
<evidence type="ECO:0000313" key="3">
    <source>
        <dbReference type="Proteomes" id="UP000672009"/>
    </source>
</evidence>
<proteinExistence type="predicted"/>
<evidence type="ECO:0000313" key="2">
    <source>
        <dbReference type="EMBL" id="QTR54646.1"/>
    </source>
</evidence>
<keyword evidence="3" id="KW-1185">Reference proteome</keyword>
<dbReference type="AlphaFoldDB" id="A0A975FBN2"/>
<dbReference type="GO" id="GO:0032259">
    <property type="term" value="P:methylation"/>
    <property type="evidence" value="ECO:0007669"/>
    <property type="project" value="UniProtKB-KW"/>
</dbReference>
<name>A0A975FBN2_9GAMM</name>
<accession>A0A975FBN2</accession>
<dbReference type="EMBL" id="CP072793">
    <property type="protein sequence ID" value="QTR54646.1"/>
    <property type="molecule type" value="Genomic_DNA"/>
</dbReference>
<gene>
    <name evidence="2" type="ORF">J9260_06040</name>
</gene>
<keyword evidence="2" id="KW-0489">Methyltransferase</keyword>
<dbReference type="InterPro" id="IPR029063">
    <property type="entry name" value="SAM-dependent_MTases_sf"/>
</dbReference>
<evidence type="ECO:0000259" key="1">
    <source>
        <dbReference type="Pfam" id="PF19587"/>
    </source>
</evidence>
<reference evidence="2" key="1">
    <citation type="submission" date="2021-04" db="EMBL/GenBank/DDBJ databases">
        <title>Genomics, taxonomy and metabolism of representatives of sulfur bacteria of the genus Thiothrix: Thiothrix fructosivorans QT, Thiothrix unzii A1T and three new species, Thiothrix subterranea sp. nov., Thiothrix litoralis sp. nov. and 'Candidatus Thiothrix anitrata' sp. nov.</title>
        <authorList>
            <person name="Ravin N.V."/>
            <person name="Smolyakov D."/>
            <person name="Rudenko T.S."/>
            <person name="Mardanov A.V."/>
            <person name="Beletsky A.V."/>
            <person name="Markov N.D."/>
            <person name="Fomenkov A.I."/>
            <person name="Roberts R.J."/>
            <person name="Karnachuk O.V."/>
            <person name="Novikov A."/>
            <person name="Grabovich M.Y."/>
        </authorList>
    </citation>
    <scope>NUCLEOTIDE SEQUENCE</scope>
    <source>
        <strain evidence="2">A1</strain>
    </source>
</reference>
<keyword evidence="2" id="KW-0808">Transferase</keyword>
<organism evidence="2 3">
    <name type="scientific">Thiothrix unzii</name>
    <dbReference type="NCBI Taxonomy" id="111769"/>
    <lineage>
        <taxon>Bacteria</taxon>
        <taxon>Pseudomonadati</taxon>
        <taxon>Pseudomonadota</taxon>
        <taxon>Gammaproteobacteria</taxon>
        <taxon>Thiotrichales</taxon>
        <taxon>Thiotrichaceae</taxon>
        <taxon>Thiothrix</taxon>
    </lineage>
</organism>
<dbReference type="GO" id="GO:0008168">
    <property type="term" value="F:methyltransferase activity"/>
    <property type="evidence" value="ECO:0007669"/>
    <property type="project" value="UniProtKB-KW"/>
</dbReference>
<dbReference type="Proteomes" id="UP000672009">
    <property type="component" value="Chromosome"/>
</dbReference>